<comment type="similarity">
    <text evidence="1">Belongs to the peptidase C48 family.</text>
</comment>
<evidence type="ECO:0000313" key="6">
    <source>
        <dbReference type="EMBL" id="KAH6819809.1"/>
    </source>
</evidence>
<keyword evidence="7" id="KW-1185">Reference proteome</keyword>
<organism evidence="6 7">
    <name type="scientific">Perilla frutescens var. hirtella</name>
    <name type="common">Perilla citriodora</name>
    <name type="synonym">Perilla setoyensis</name>
    <dbReference type="NCBI Taxonomy" id="608512"/>
    <lineage>
        <taxon>Eukaryota</taxon>
        <taxon>Viridiplantae</taxon>
        <taxon>Streptophyta</taxon>
        <taxon>Embryophyta</taxon>
        <taxon>Tracheophyta</taxon>
        <taxon>Spermatophyta</taxon>
        <taxon>Magnoliopsida</taxon>
        <taxon>eudicotyledons</taxon>
        <taxon>Gunneridae</taxon>
        <taxon>Pentapetalae</taxon>
        <taxon>asterids</taxon>
        <taxon>lamiids</taxon>
        <taxon>Lamiales</taxon>
        <taxon>Lamiaceae</taxon>
        <taxon>Nepetoideae</taxon>
        <taxon>Elsholtzieae</taxon>
        <taxon>Perilla</taxon>
    </lineage>
</organism>
<dbReference type="Pfam" id="PF09331">
    <property type="entry name" value="DUF1985"/>
    <property type="match status" value="1"/>
</dbReference>
<dbReference type="InterPro" id="IPR015410">
    <property type="entry name" value="DUF1985"/>
</dbReference>
<name>A0AAD4IQR0_PERFH</name>
<dbReference type="InterPro" id="IPR038765">
    <property type="entry name" value="Papain-like_cys_pep_sf"/>
</dbReference>
<protein>
    <recommendedName>
        <fullName evidence="5">Ubiquitin-like protease family profile domain-containing protein</fullName>
    </recommendedName>
</protein>
<accession>A0AAD4IQR0</accession>
<dbReference type="Proteomes" id="UP001190926">
    <property type="component" value="Unassembled WGS sequence"/>
</dbReference>
<feature type="region of interest" description="Disordered" evidence="4">
    <location>
        <begin position="396"/>
        <end position="522"/>
    </location>
</feature>
<evidence type="ECO:0000313" key="7">
    <source>
        <dbReference type="Proteomes" id="UP001190926"/>
    </source>
</evidence>
<evidence type="ECO:0000256" key="2">
    <source>
        <dbReference type="ARBA" id="ARBA00022670"/>
    </source>
</evidence>
<dbReference type="PROSITE" id="PS50600">
    <property type="entry name" value="ULP_PROTEASE"/>
    <property type="match status" value="1"/>
</dbReference>
<dbReference type="EMBL" id="SDAM02006928">
    <property type="protein sequence ID" value="KAH6819809.1"/>
    <property type="molecule type" value="Genomic_DNA"/>
</dbReference>
<feature type="compositionally biased region" description="Basic and acidic residues" evidence="4">
    <location>
        <begin position="428"/>
        <end position="461"/>
    </location>
</feature>
<dbReference type="GO" id="GO:0006508">
    <property type="term" value="P:proteolysis"/>
    <property type="evidence" value="ECO:0007669"/>
    <property type="project" value="UniProtKB-KW"/>
</dbReference>
<dbReference type="SUPFAM" id="SSF54001">
    <property type="entry name" value="Cysteine proteinases"/>
    <property type="match status" value="1"/>
</dbReference>
<feature type="compositionally biased region" description="Basic and acidic residues" evidence="4">
    <location>
        <begin position="495"/>
        <end position="509"/>
    </location>
</feature>
<keyword evidence="3" id="KW-0378">Hydrolase</keyword>
<gene>
    <name evidence="6" type="ORF">C2S53_007316</name>
</gene>
<dbReference type="PANTHER" id="PTHR48449">
    <property type="entry name" value="DUF1985 DOMAIN-CONTAINING PROTEIN"/>
    <property type="match status" value="1"/>
</dbReference>
<evidence type="ECO:0000256" key="1">
    <source>
        <dbReference type="ARBA" id="ARBA00005234"/>
    </source>
</evidence>
<evidence type="ECO:0000256" key="3">
    <source>
        <dbReference type="ARBA" id="ARBA00022801"/>
    </source>
</evidence>
<dbReference type="InterPro" id="IPR003653">
    <property type="entry name" value="Peptidase_C48_C"/>
</dbReference>
<dbReference type="PANTHER" id="PTHR48449:SF1">
    <property type="entry name" value="DUF1985 DOMAIN-CONTAINING PROTEIN"/>
    <property type="match status" value="1"/>
</dbReference>
<evidence type="ECO:0000256" key="4">
    <source>
        <dbReference type="SAM" id="MobiDB-lite"/>
    </source>
</evidence>
<sequence>MILKKKASTLLSLFSDNFEGKKPFEAKHLCFSEQPYAVVSLGTLSPENGRRTRTTAGRIDWLRLPLRSLRPSVVVYAQPEVIDLIRATLLKIGGDDAVRLFRSSCFGHFLDYRGGDVQKRVIRALMTYEVHVPDRARVGQEAWFYIHHSQLRFGPSEYNLVSGVRFDGSTFDPNGDHIVPSRSVYHRLFEGKRTTVKQMEDRFKAERMARDAPDYVKVANILFVYRMILCLDQYRVVDPWVWALAEDVERWNSFPWDAYSYQMLMHFIGLVPRTRQAMGGKGSGQYHFYGPIWALQVWACEVIPELARETGVHSGQLTLPRCLRWTFSRPATDPATLLQRAVLTCGYVGAISRGDGDFILPEHAVGPGAQSMRFVPSRSRNKKKMLANAAACCSTSAEEVVPPSARDTRAARTPQKRRQATSRSSSRALRDEPDPDYIHGLRPPTKDVPEHTADPIHRESPPRAWGKKRSRRDRSQSSGEPSESFLRARRSPTPEVRDRHSSEPSDRSAAHRAPTPPLERAPQPTIIAYSRFRLQGPGVVIQLYFNGDRLRQSWFDELEDPSTELKDVHMSYFLSAIARRVQRDNGCPTMVANTGLYEALLVAWKTLHPLDPQCRGTYGDDDYRRWIPAERLIHRIQGSDGRYQVPWKGRDYAIMVCDVADEHWVVVRIRFSDWIVEFQMPPRCAFAMTLDKSIPDQYRQTDDTSCGVYACMYVERLLDAGPPSGIPEEAVHAYRKVIGARIYSLTYIKRPSL</sequence>
<proteinExistence type="inferred from homology"/>
<dbReference type="Gene3D" id="3.40.395.10">
    <property type="entry name" value="Adenoviral Proteinase, Chain A"/>
    <property type="match status" value="1"/>
</dbReference>
<evidence type="ECO:0000259" key="5">
    <source>
        <dbReference type="PROSITE" id="PS50600"/>
    </source>
</evidence>
<dbReference type="GO" id="GO:0008234">
    <property type="term" value="F:cysteine-type peptidase activity"/>
    <property type="evidence" value="ECO:0007669"/>
    <property type="project" value="InterPro"/>
</dbReference>
<reference evidence="6 7" key="1">
    <citation type="journal article" date="2021" name="Nat. Commun.">
        <title>Incipient diploidization of the medicinal plant Perilla within 10,000 years.</title>
        <authorList>
            <person name="Zhang Y."/>
            <person name="Shen Q."/>
            <person name="Leng L."/>
            <person name="Zhang D."/>
            <person name="Chen S."/>
            <person name="Shi Y."/>
            <person name="Ning Z."/>
            <person name="Chen S."/>
        </authorList>
    </citation>
    <scope>NUCLEOTIDE SEQUENCE [LARGE SCALE GENOMIC DNA]</scope>
    <source>
        <strain evidence="7">cv. PC099</strain>
    </source>
</reference>
<keyword evidence="2" id="KW-0645">Protease</keyword>
<dbReference type="AlphaFoldDB" id="A0AAD4IQR0"/>
<feature type="domain" description="Ubiquitin-like protease family profile" evidence="5">
    <location>
        <begin position="548"/>
        <end position="717"/>
    </location>
</feature>
<comment type="caution">
    <text evidence="6">The sequence shown here is derived from an EMBL/GenBank/DDBJ whole genome shotgun (WGS) entry which is preliminary data.</text>
</comment>